<dbReference type="Gene3D" id="3.30.300.30">
    <property type="match status" value="1"/>
</dbReference>
<dbReference type="InterPro" id="IPR029058">
    <property type="entry name" value="AB_hydrolase_fold"/>
</dbReference>
<dbReference type="PROSITE" id="PS52004">
    <property type="entry name" value="KS3_2"/>
    <property type="match status" value="1"/>
</dbReference>
<dbReference type="Pfam" id="PF16197">
    <property type="entry name" value="KAsynt_C_assoc"/>
    <property type="match status" value="1"/>
</dbReference>
<dbReference type="FunFam" id="3.40.50.12780:FF:000012">
    <property type="entry name" value="Non-ribosomal peptide synthetase"/>
    <property type="match status" value="1"/>
</dbReference>
<dbReference type="InterPro" id="IPR000873">
    <property type="entry name" value="AMP-dep_synth/lig_dom"/>
</dbReference>
<dbReference type="GO" id="GO:0043041">
    <property type="term" value="P:amino acid activation for nonribosomal peptide biosynthetic process"/>
    <property type="evidence" value="ECO:0007669"/>
    <property type="project" value="TreeGrafter"/>
</dbReference>
<dbReference type="SMART" id="SM00827">
    <property type="entry name" value="PKS_AT"/>
    <property type="match status" value="1"/>
</dbReference>
<dbReference type="Gene3D" id="3.30.559.30">
    <property type="entry name" value="Nonribosomal peptide synthetase, condensation domain"/>
    <property type="match status" value="1"/>
</dbReference>
<feature type="domain" description="Carrier" evidence="6">
    <location>
        <begin position="2465"/>
        <end position="2540"/>
    </location>
</feature>
<evidence type="ECO:0000313" key="9">
    <source>
        <dbReference type="Proteomes" id="UP000319859"/>
    </source>
</evidence>
<evidence type="ECO:0000313" key="8">
    <source>
        <dbReference type="EMBL" id="TWB12404.1"/>
    </source>
</evidence>
<dbReference type="CDD" id="cd00833">
    <property type="entry name" value="PKS"/>
    <property type="match status" value="1"/>
</dbReference>
<evidence type="ECO:0000256" key="3">
    <source>
        <dbReference type="ARBA" id="ARBA00022679"/>
    </source>
</evidence>
<dbReference type="GO" id="GO:0031177">
    <property type="term" value="F:phosphopantetheine binding"/>
    <property type="evidence" value="ECO:0007669"/>
    <property type="project" value="InterPro"/>
</dbReference>
<dbReference type="InterPro" id="IPR044894">
    <property type="entry name" value="TubC_N_sf"/>
</dbReference>
<dbReference type="InterPro" id="IPR041464">
    <property type="entry name" value="TubC_N"/>
</dbReference>
<dbReference type="Gene3D" id="1.10.1200.10">
    <property type="entry name" value="ACP-like"/>
    <property type="match status" value="1"/>
</dbReference>
<dbReference type="InterPro" id="IPR020845">
    <property type="entry name" value="AMP-binding_CS"/>
</dbReference>
<name>A0A560ESQ8_9PROT</name>
<dbReference type="Pfam" id="PF02801">
    <property type="entry name" value="Ketoacyl-synt_C"/>
    <property type="match status" value="1"/>
</dbReference>
<accession>A0A560ESQ8</accession>
<dbReference type="SUPFAM" id="SSF51735">
    <property type="entry name" value="NAD(P)-binding Rossmann-fold domains"/>
    <property type="match status" value="1"/>
</dbReference>
<dbReference type="InterPro" id="IPR020841">
    <property type="entry name" value="PKS_Beta-ketoAc_synthase_dom"/>
</dbReference>
<dbReference type="GO" id="GO:0006633">
    <property type="term" value="P:fatty acid biosynthetic process"/>
    <property type="evidence" value="ECO:0007669"/>
    <property type="project" value="InterPro"/>
</dbReference>
<dbReference type="InterPro" id="IPR045851">
    <property type="entry name" value="AMP-bd_C_sf"/>
</dbReference>
<evidence type="ECO:0000256" key="4">
    <source>
        <dbReference type="ARBA" id="ARBA00029443"/>
    </source>
</evidence>
<evidence type="ECO:0000256" key="1">
    <source>
        <dbReference type="ARBA" id="ARBA00022450"/>
    </source>
</evidence>
<dbReference type="InterPro" id="IPR010071">
    <property type="entry name" value="AA_adenyl_dom"/>
</dbReference>
<dbReference type="Pfam" id="PF00668">
    <property type="entry name" value="Condensation"/>
    <property type="match status" value="1"/>
</dbReference>
<dbReference type="Pfam" id="PF00501">
    <property type="entry name" value="AMP-binding"/>
    <property type="match status" value="1"/>
</dbReference>
<dbReference type="InterPro" id="IPR036736">
    <property type="entry name" value="ACP-like_sf"/>
</dbReference>
<dbReference type="InterPro" id="IPR014043">
    <property type="entry name" value="Acyl_transferase_dom"/>
</dbReference>
<dbReference type="Gene3D" id="3.40.47.10">
    <property type="match status" value="1"/>
</dbReference>
<keyword evidence="2" id="KW-0597">Phosphoprotein</keyword>
<dbReference type="InterPro" id="IPR018201">
    <property type="entry name" value="Ketoacyl_synth_AS"/>
</dbReference>
<dbReference type="InterPro" id="IPR025110">
    <property type="entry name" value="AMP-bd_C"/>
</dbReference>
<protein>
    <submittedName>
        <fullName evidence="8">Amino acid adenylation domain-containing protein</fullName>
    </submittedName>
</protein>
<dbReference type="Gene3D" id="1.10.10.1830">
    <property type="entry name" value="Non-ribosomal peptide synthase, adenylation domain"/>
    <property type="match status" value="1"/>
</dbReference>
<dbReference type="InterPro" id="IPR009081">
    <property type="entry name" value="PP-bd_ACP"/>
</dbReference>
<feature type="domain" description="Carrier" evidence="6">
    <location>
        <begin position="1047"/>
        <end position="1122"/>
    </location>
</feature>
<dbReference type="PROSITE" id="PS00606">
    <property type="entry name" value="KS3_1"/>
    <property type="match status" value="1"/>
</dbReference>
<dbReference type="Gene3D" id="3.40.50.1820">
    <property type="entry name" value="alpha/beta hydrolase"/>
    <property type="match status" value="1"/>
</dbReference>
<feature type="domain" description="Ketosynthase family 3 (KS3)" evidence="7">
    <location>
        <begin position="1141"/>
        <end position="1575"/>
    </location>
</feature>
<dbReference type="PROSITE" id="PS50075">
    <property type="entry name" value="CARRIER"/>
    <property type="match status" value="2"/>
</dbReference>
<dbReference type="InterPro" id="IPR014031">
    <property type="entry name" value="Ketoacyl_synth_C"/>
</dbReference>
<proteinExistence type="inferred from homology"/>
<dbReference type="SMART" id="SM00825">
    <property type="entry name" value="PKS_KS"/>
    <property type="match status" value="1"/>
</dbReference>
<evidence type="ECO:0000259" key="6">
    <source>
        <dbReference type="PROSITE" id="PS50075"/>
    </source>
</evidence>
<dbReference type="Proteomes" id="UP000319859">
    <property type="component" value="Unassembled WGS sequence"/>
</dbReference>
<dbReference type="InterPro" id="IPR014030">
    <property type="entry name" value="Ketoacyl_synth_N"/>
</dbReference>
<dbReference type="InterPro" id="IPR042099">
    <property type="entry name" value="ANL_N_sf"/>
</dbReference>
<dbReference type="RefSeq" id="WP_145753412.1">
    <property type="nucleotide sequence ID" value="NZ_VITN01000024.1"/>
</dbReference>
<dbReference type="GO" id="GO:0005829">
    <property type="term" value="C:cytosol"/>
    <property type="evidence" value="ECO:0007669"/>
    <property type="project" value="TreeGrafter"/>
</dbReference>
<dbReference type="NCBIfam" id="TIGR01733">
    <property type="entry name" value="AA-adenyl-dom"/>
    <property type="match status" value="1"/>
</dbReference>
<dbReference type="InterPro" id="IPR016035">
    <property type="entry name" value="Acyl_Trfase/lysoPLipase"/>
</dbReference>
<dbReference type="InterPro" id="IPR016039">
    <property type="entry name" value="Thiolase-like"/>
</dbReference>
<dbReference type="SMART" id="SM00823">
    <property type="entry name" value="PKS_PP"/>
    <property type="match status" value="2"/>
</dbReference>
<comment type="caution">
    <text evidence="8">The sequence shown here is derived from an EMBL/GenBank/DDBJ whole genome shotgun (WGS) entry which is preliminary data.</text>
</comment>
<dbReference type="InterPro" id="IPR001242">
    <property type="entry name" value="Condensation_dom"/>
</dbReference>
<organism evidence="8 9">
    <name type="scientific">Nitrospirillum amazonense</name>
    <dbReference type="NCBI Taxonomy" id="28077"/>
    <lineage>
        <taxon>Bacteria</taxon>
        <taxon>Pseudomonadati</taxon>
        <taxon>Pseudomonadota</taxon>
        <taxon>Alphaproteobacteria</taxon>
        <taxon>Rhodospirillales</taxon>
        <taxon>Azospirillaceae</taxon>
        <taxon>Nitrospirillum</taxon>
    </lineage>
</organism>
<dbReference type="OrthoDB" id="9778690at2"/>
<dbReference type="Pfam" id="PF18563">
    <property type="entry name" value="TubC_N"/>
    <property type="match status" value="1"/>
</dbReference>
<evidence type="ECO:0000256" key="2">
    <source>
        <dbReference type="ARBA" id="ARBA00022553"/>
    </source>
</evidence>
<dbReference type="InterPro" id="IPR036291">
    <property type="entry name" value="NAD(P)-bd_dom_sf"/>
</dbReference>
<keyword evidence="3" id="KW-0808">Transferase</keyword>
<dbReference type="SUPFAM" id="SSF55048">
    <property type="entry name" value="Probable ACP-binding domain of malonyl-CoA ACP transacylase"/>
    <property type="match status" value="1"/>
</dbReference>
<dbReference type="PANTHER" id="PTHR45527">
    <property type="entry name" value="NONRIBOSOMAL PEPTIDE SYNTHETASE"/>
    <property type="match status" value="1"/>
</dbReference>
<comment type="similarity">
    <text evidence="4">In the C-terminal section; belongs to the NRP synthetase family.</text>
</comment>
<dbReference type="SUPFAM" id="SSF52777">
    <property type="entry name" value="CoA-dependent acyltransferases"/>
    <property type="match status" value="2"/>
</dbReference>
<gene>
    <name evidence="8" type="ORF">FBZ89_12417</name>
</gene>
<dbReference type="Pfam" id="PF00550">
    <property type="entry name" value="PP-binding"/>
    <property type="match status" value="2"/>
</dbReference>
<reference evidence="8 9" key="1">
    <citation type="submission" date="2019-06" db="EMBL/GenBank/DDBJ databases">
        <title>Genomic Encyclopedia of Type Strains, Phase IV (KMG-V): Genome sequencing to study the core and pangenomes of soil and plant-associated prokaryotes.</title>
        <authorList>
            <person name="Whitman W."/>
        </authorList>
    </citation>
    <scope>NUCLEOTIDE SEQUENCE [LARGE SCALE GENOMIC DNA]</scope>
    <source>
        <strain evidence="8 9">BR 11880</strain>
    </source>
</reference>
<dbReference type="SUPFAM" id="SSF52151">
    <property type="entry name" value="FabD/lysophospholipase-like"/>
    <property type="match status" value="1"/>
</dbReference>
<dbReference type="GO" id="GO:0044550">
    <property type="term" value="P:secondary metabolite biosynthetic process"/>
    <property type="evidence" value="ECO:0007669"/>
    <property type="project" value="TreeGrafter"/>
</dbReference>
<sequence>MNAATILGRLHAKGIRLWLENGRLRYEAPHADALTPDLRQAIGNHRGDIIRLLDTLANPEQDGEPTPRAPGTLAPASFTQERFLFLSQLEGPSATYNLTSAFRLRGALLMPALTAAITELMDRHEVLRTAFDLATEPPTQRTVPNGLVIRMVDLTALAPDMQPVEQLVRAAAEQPFDVVNGPHLRLTILQLAPAEHLLVVIMHHIVSDGLSIGIFVDELKALYGAHAGLAVPALAPPALQYADFAAWQRRNLTAERRERKAAFWRQALAGAPDLIQLPLTVPRPAIQTFDGITIKRTLAAATARQLAAQRHDGATAFHVALAAFSLLLLKYAQQPEVVVGVPVANRHQLAAQALIGPFINMIPLRVGVAPSATLGQLVATVRDQVVAALDHADLPFEHIVQAVAPRRAPSHSPLFQTMFVLEDIPVGIMALPGLEIETLVVEDASAKYDLTLVLQHRQGGLVAALKYNRALIAGPVAEAMLRQFAHILDQMLTTPDAPVGQVSALTLDDRTSLDRLARGPVLPYPSHRRLHDFFEDQVDRAPDAVALDFEDQCMTYLQLDQAANRLAHRLARLGVGPETIVGIMAERSLEMVIAVLAVMKAGGAYLPVDPEYPEERQRYMLADANIRVLLAQRRFLSGELPVDHAIALENGAPEDGAATRPACPASPESACYVIYTSGSTGRPKGVVTGHRAISNNLLWMQDQWPLSRDDVVLLKASFSFDVSLKEIMWPLMAGARLVIARPGGQRDPAYLHEVIQRKRVSVVHLVPTMLDYFLQHDQASGETLRIVMCGGEALSIALKERFCRRFNAVLLHLYGPTEAAIAVTGGTYSLDDGQELITLGRPMPNAEIRILSEGLEQVPVGVAGELCIGGTPLARCYLDRPGLTAEKFIPHPFAAPFRPGDTHNRLYRTGDLARWRPDGQIEYLGRLDRQVKFRSFRIELGEIEAALKKQAGVRDAIVTAIKEPDGTPSLVAYIVPADGIRGGEAKSRIRTGLAGALPAHMLPDSFIFINAIPMSPNGKADIDALPQPTGRRDTASGIPPGITAAPTAASGTVALVERTWLDLLDRDRIDHDQNFFEAGGHSLMAARLKRRICDLVGRDIPLTAFFAHPTIASFARFLDTNGAEPTATAPAPDPLQRDGGDGGIAVIGMAGRFPGAPTLEAFWRVIADGQPTIRFFSDDELLAAGVPDGHLRDPTYIRARGALDDSDLFDADYFRFSPRDAAVLDPQVRLLLELAQHVLDDGGQSAEAAAAAGRRIGVFASTSRSSYFLNVLLHQANLMAEVSPQQLSIATDKSFAATHVAYRLDLRGPAMTIDTACSSSLVAIHEACQALLAGEADMMLAGGASVDAPMTSGYFYQDGNIASPDGRCRPFDIDAKGTLKGSGGGLVLLKRLDDALADRDRILAVIKGSAINNDGVGKVSFTAPSETGQRRVLDAALRAAKVPPESIGFIETHGTGTPLGDTIELAALTQVYGQGRPSLGAVKAGIGHLDAAAGVAGFIKTVLTLRAGLIPPLINFKARPTGGGAGDIRTSGAGSDVAGLSFPTTATEWPVAGPRRAAVSSFGIGGTNAHVVLEAAPPQPAAAAPNRVETLLLSAADAEGLANQAARLRERLLGPEPPPLAEVAFTLATGRRHHAVRATCVAATMEDAITELARLTKGGVAGDAAAEQPPVIFLVSGHGGQHERMGRRLYAANPAFRAAVDQALAAFAALDITDLAGAFAEREDDDQPARRLRDHVRTQCLVFIVSFALAEALADQGVRPAALVGLSIGEVTAACIAGAMTLAEAARLVVARSRIVARAEGGMMSVALDEATVRARIDDSCDIAIVNGPAQCVVSGAVATLTALEARWTAEGVRCRRVQVDHAAHSRHLLPWLDELVAEAAEISWRAPAVPVACNVTGQWLDAAHIADPRYWADQLSRTVRLADNLAGALADPKAVLVEIGAGVPLITLARRHPSFGNHTTISLMPGPGEDETEDRRWAAALGDLWARGVPVRWRFADPAYRRTALPGYPFRRRRHWYGAGTGPVPAHGDGGGAAGPSTPGWTSAPLPLTSPEEVPRRWLIAGDHATLAEPLIGAMRQRGLVAYRPTAVAGDDLAGRLAMWPAGGGDGIIYFLPSGDGDATWPLAETLLALSSLPGRTRCCLVTFPVHTILGNEVIDVHAVAAHGYARVALGRDRLVNIDLPPAEADPDRIADELLGLPPVAGQPREVAWRSSRRWLRTEHPLELPRSMSGSGLRRLPPGRTYVLLNGCGPLGLALAETLLEAGLSRLVLVYGSAADTGAATPLRGRGADIVLVPEEEEDAASLAERIRAVAGPVHGAIVNLADPWSQGANPVLDDGWSAPGALGAVDRCDRLMAALTAFGTPLDIALVLWDGAAMKRSPTVGALHDVMAVRLRASPETAGWRMVVTDPYLGGAFKKAVFTPAGARHLLDLAALMRAPEVTLPANLVARGLRQPAPDAPAADLDGDGSPTVARVRGIWAALLGLSPAECDLDFFTLGGDSLAATQLMARIRERFGIKVALASFFQNPTVKGLALLVDAALPPPAAGPAPVEAPLADPAAERELMEL</sequence>
<feature type="region of interest" description="Disordered" evidence="5">
    <location>
        <begin position="2022"/>
        <end position="2049"/>
    </location>
</feature>
<dbReference type="InterPro" id="IPR016036">
    <property type="entry name" value="Malonyl_transacylase_ACP-bd"/>
</dbReference>
<dbReference type="Gene3D" id="3.30.559.10">
    <property type="entry name" value="Chloramphenicol acetyltransferase-like domain"/>
    <property type="match status" value="1"/>
</dbReference>
<dbReference type="InterPro" id="IPR032821">
    <property type="entry name" value="PKS_assoc"/>
</dbReference>
<dbReference type="PANTHER" id="PTHR45527:SF1">
    <property type="entry name" value="FATTY ACID SYNTHASE"/>
    <property type="match status" value="1"/>
</dbReference>
<keyword evidence="1" id="KW-0596">Phosphopantetheine</keyword>
<evidence type="ECO:0000259" key="7">
    <source>
        <dbReference type="PROSITE" id="PS52004"/>
    </source>
</evidence>
<dbReference type="Gene3D" id="3.40.50.720">
    <property type="entry name" value="NAD(P)-binding Rossmann-like Domain"/>
    <property type="match status" value="1"/>
</dbReference>
<dbReference type="SUPFAM" id="SSF53901">
    <property type="entry name" value="Thiolase-like"/>
    <property type="match status" value="1"/>
</dbReference>
<dbReference type="Pfam" id="PF00698">
    <property type="entry name" value="Acyl_transf_1"/>
    <property type="match status" value="1"/>
</dbReference>
<dbReference type="Gene3D" id="3.40.366.10">
    <property type="entry name" value="Malonyl-Coenzyme A Acyl Carrier Protein, domain 2"/>
    <property type="match status" value="1"/>
</dbReference>
<dbReference type="InterPro" id="IPR001227">
    <property type="entry name" value="Ac_transferase_dom_sf"/>
</dbReference>
<dbReference type="SUPFAM" id="SSF47336">
    <property type="entry name" value="ACP-like"/>
    <property type="match status" value="2"/>
</dbReference>
<dbReference type="Pfam" id="PF13193">
    <property type="entry name" value="AMP-binding_C"/>
    <property type="match status" value="1"/>
</dbReference>
<dbReference type="PROSITE" id="PS00455">
    <property type="entry name" value="AMP_BINDING"/>
    <property type="match status" value="1"/>
</dbReference>
<dbReference type="Gene3D" id="3.30.70.3290">
    <property type="match status" value="1"/>
</dbReference>
<evidence type="ECO:0000256" key="5">
    <source>
        <dbReference type="SAM" id="MobiDB-lite"/>
    </source>
</evidence>
<dbReference type="InterPro" id="IPR023213">
    <property type="entry name" value="CAT-like_dom_sf"/>
</dbReference>
<dbReference type="Pfam" id="PF00109">
    <property type="entry name" value="ketoacyl-synt"/>
    <property type="match status" value="1"/>
</dbReference>
<dbReference type="CDD" id="cd05930">
    <property type="entry name" value="A_NRPS"/>
    <property type="match status" value="1"/>
</dbReference>
<dbReference type="InterPro" id="IPR020806">
    <property type="entry name" value="PKS_PP-bd"/>
</dbReference>
<dbReference type="Gene3D" id="3.40.50.12780">
    <property type="entry name" value="N-terminal domain of ligase-like"/>
    <property type="match status" value="1"/>
</dbReference>
<dbReference type="SUPFAM" id="SSF56801">
    <property type="entry name" value="Acetyl-CoA synthetase-like"/>
    <property type="match status" value="1"/>
</dbReference>
<dbReference type="GO" id="GO:0004315">
    <property type="term" value="F:3-oxoacyl-[acyl-carrier-protein] synthase activity"/>
    <property type="evidence" value="ECO:0007669"/>
    <property type="project" value="InterPro"/>
</dbReference>
<dbReference type="EMBL" id="VITN01000024">
    <property type="protein sequence ID" value="TWB12404.1"/>
    <property type="molecule type" value="Genomic_DNA"/>
</dbReference>
<dbReference type="CDD" id="cd19531">
    <property type="entry name" value="LCL_NRPS-like"/>
    <property type="match status" value="1"/>
</dbReference>
<dbReference type="FunFam" id="3.40.50.980:FF:000001">
    <property type="entry name" value="Non-ribosomal peptide synthetase"/>
    <property type="match status" value="1"/>
</dbReference>